<dbReference type="STRING" id="1112.A9D12_12500"/>
<dbReference type="PANTHER" id="PTHR47529:SF1">
    <property type="entry name" value="PERIPLASMIC CHAPERONE PPID"/>
    <property type="match status" value="1"/>
</dbReference>
<evidence type="ECO:0000313" key="11">
    <source>
        <dbReference type="Proteomes" id="UP000078263"/>
    </source>
</evidence>
<dbReference type="Gene3D" id="1.10.4030.10">
    <property type="entry name" value="Porin chaperone SurA, peptide-binding domain"/>
    <property type="match status" value="1"/>
</dbReference>
<dbReference type="InterPro" id="IPR000297">
    <property type="entry name" value="PPIase_PpiC"/>
</dbReference>
<evidence type="ECO:0000256" key="6">
    <source>
        <dbReference type="ARBA" id="ARBA00023186"/>
    </source>
</evidence>
<dbReference type="Pfam" id="PF13145">
    <property type="entry name" value="Rotamase_2"/>
    <property type="match status" value="1"/>
</dbReference>
<keyword evidence="8" id="KW-0732">Signal</keyword>
<feature type="chain" id="PRO_5008251810" evidence="8">
    <location>
        <begin position="31"/>
        <end position="644"/>
    </location>
</feature>
<keyword evidence="6" id="KW-0143">Chaperone</keyword>
<evidence type="ECO:0000256" key="4">
    <source>
        <dbReference type="ARBA" id="ARBA00022989"/>
    </source>
</evidence>
<evidence type="ECO:0000256" key="3">
    <source>
        <dbReference type="ARBA" id="ARBA00022692"/>
    </source>
</evidence>
<evidence type="ECO:0000256" key="5">
    <source>
        <dbReference type="ARBA" id="ARBA00023136"/>
    </source>
</evidence>
<evidence type="ECO:0000313" key="10">
    <source>
        <dbReference type="EMBL" id="ANK13625.1"/>
    </source>
</evidence>
<feature type="domain" description="PpiC" evidence="9">
    <location>
        <begin position="252"/>
        <end position="371"/>
    </location>
</feature>
<dbReference type="SUPFAM" id="SSF54534">
    <property type="entry name" value="FKBP-like"/>
    <property type="match status" value="1"/>
</dbReference>
<dbReference type="PANTHER" id="PTHR47529">
    <property type="entry name" value="PEPTIDYL-PROLYL CIS-TRANS ISOMERASE D"/>
    <property type="match status" value="1"/>
</dbReference>
<dbReference type="Proteomes" id="UP000078263">
    <property type="component" value="Chromosome"/>
</dbReference>
<evidence type="ECO:0000256" key="2">
    <source>
        <dbReference type="ARBA" id="ARBA00022475"/>
    </source>
</evidence>
<proteinExistence type="inferred from homology"/>
<reference evidence="10 11" key="1">
    <citation type="submission" date="2016-05" db="EMBL/GenBank/DDBJ databases">
        <title>Compelete Genome Sequence of Bacteriochlorophyll-Synthesizing Bacterium Porphyrobacter neustonensis DSM 9434.</title>
        <authorList>
            <person name="Shi X.-L."/>
            <person name="Wu Y.-H."/>
            <person name="Cheng H."/>
            <person name="Xu L."/>
            <person name="Zhang X.-Q."/>
            <person name="Wang C.-S."/>
            <person name="Xu X.-W."/>
        </authorList>
    </citation>
    <scope>NUCLEOTIDE SEQUENCE [LARGE SCALE GENOMIC DNA]</scope>
    <source>
        <strain evidence="10 11">DSM 9434</strain>
    </source>
</reference>
<sequence>MISFFRRFFASKIGLPLALAFLALIALAFAAGDLSGTQFSGVSGTDRLAVVGDQKIPLTEVAVSANNALEQVREQNPTLTMPEFVAQGGLDAVISQLIDRYTVGEYARTYGLRAGDNLVNSEILKIPAFQGLTGAFDEKAYTAALQSRGLTDATLRRDLEDGLLEQQLLRTAVAVPQLPEKIARQYAALVLEKRKGEIALIPSTAFAPAGNPSESQLAAWYADNRTQFVRPERRTLRFAVFGTDALKINTVPTAAEIAARYKQNAAQYAASEKRAVTSFVVPTEDAAKSLAARIRGGTSLEAAAREAGFTASRIEARDRESLASATSFAFAQNVFKAAQGGVVDPAQGTLGWYVARVDQIERTPARTLAQATGEITEALAKEKRTAAISESVAEIESEIDSGTALADVAKAYGLTLETTPALLANGQAFGQPNVQIVPQLAPVLTTAFQMEESAPQLAEVTPGEQFVVFEVARVEEAAAAPLAQVRDAAIAGWKRAQGAVLAKQAADRILAKVRSGTPLAAALAAENKPGIQREVIDLERRQLLARSQGRIAPPLVLMFSMAQGTTKTLEAPRDAGWFVVDLDTITTLPLSNEPQLVSQTRQQLAQTLPQEYRAQATAAMRKELGVTRNDAGIATVRKQLSGEQ</sequence>
<dbReference type="RefSeq" id="WP_068352323.1">
    <property type="nucleotide sequence ID" value="NZ_CP016033.1"/>
</dbReference>
<dbReference type="OrthoDB" id="9768393at2"/>
<keyword evidence="4" id="KW-1133">Transmembrane helix</keyword>
<dbReference type="InterPro" id="IPR027304">
    <property type="entry name" value="Trigger_fact/SurA_dom_sf"/>
</dbReference>
<keyword evidence="5" id="KW-0472">Membrane</keyword>
<dbReference type="GO" id="GO:0003755">
    <property type="term" value="F:peptidyl-prolyl cis-trans isomerase activity"/>
    <property type="evidence" value="ECO:0007669"/>
    <property type="project" value="InterPro"/>
</dbReference>
<dbReference type="SUPFAM" id="SSF109998">
    <property type="entry name" value="Triger factor/SurA peptide-binding domain-like"/>
    <property type="match status" value="1"/>
</dbReference>
<dbReference type="GO" id="GO:0005886">
    <property type="term" value="C:plasma membrane"/>
    <property type="evidence" value="ECO:0007669"/>
    <property type="project" value="UniProtKB-SubCell"/>
</dbReference>
<accession>A0A192D688</accession>
<comment type="similarity">
    <text evidence="7">Belongs to the PpiD chaperone family.</text>
</comment>
<evidence type="ECO:0000256" key="7">
    <source>
        <dbReference type="ARBA" id="ARBA00038408"/>
    </source>
</evidence>
<evidence type="ECO:0000256" key="1">
    <source>
        <dbReference type="ARBA" id="ARBA00004401"/>
    </source>
</evidence>
<keyword evidence="11" id="KW-1185">Reference proteome</keyword>
<dbReference type="EMBL" id="CP016033">
    <property type="protein sequence ID" value="ANK13625.1"/>
    <property type="molecule type" value="Genomic_DNA"/>
</dbReference>
<dbReference type="Pfam" id="PF13624">
    <property type="entry name" value="SurA_N_3"/>
    <property type="match status" value="1"/>
</dbReference>
<comment type="subcellular location">
    <subcellularLocation>
        <location evidence="1">Cell membrane</location>
        <topology evidence="1">Single-pass type II membrane protein</topology>
    </subcellularLocation>
</comment>
<evidence type="ECO:0000256" key="8">
    <source>
        <dbReference type="SAM" id="SignalP"/>
    </source>
</evidence>
<evidence type="ECO:0000259" key="9">
    <source>
        <dbReference type="Pfam" id="PF13145"/>
    </source>
</evidence>
<dbReference type="KEGG" id="pns:A9D12_12500"/>
<keyword evidence="10" id="KW-0413">Isomerase</keyword>
<dbReference type="InterPro" id="IPR052029">
    <property type="entry name" value="PpiD_chaperone"/>
</dbReference>
<keyword evidence="2" id="KW-1003">Cell membrane</keyword>
<gene>
    <name evidence="10" type="ORF">A9D12_12500</name>
</gene>
<dbReference type="AlphaFoldDB" id="A0A192D688"/>
<protein>
    <submittedName>
        <fullName evidence="10">Peptidylprolyl isomerase</fullName>
    </submittedName>
</protein>
<feature type="signal peptide" evidence="8">
    <location>
        <begin position="1"/>
        <end position="30"/>
    </location>
</feature>
<keyword evidence="3" id="KW-0812">Transmembrane</keyword>
<name>A0A192D688_9SPHN</name>
<organism evidence="10 11">
    <name type="scientific">Erythrobacter neustonensis</name>
    <dbReference type="NCBI Taxonomy" id="1112"/>
    <lineage>
        <taxon>Bacteria</taxon>
        <taxon>Pseudomonadati</taxon>
        <taxon>Pseudomonadota</taxon>
        <taxon>Alphaproteobacteria</taxon>
        <taxon>Sphingomonadales</taxon>
        <taxon>Erythrobacteraceae</taxon>
        <taxon>Erythrobacter/Porphyrobacter group</taxon>
        <taxon>Erythrobacter</taxon>
    </lineage>
</organism>